<dbReference type="InterPro" id="IPR050942">
    <property type="entry name" value="F-box_BR-signaling"/>
</dbReference>
<dbReference type="SUPFAM" id="SSF81383">
    <property type="entry name" value="F-box domain"/>
    <property type="match status" value="1"/>
</dbReference>
<dbReference type="Proteomes" id="UP000694005">
    <property type="component" value="Chromosome A01"/>
</dbReference>
<accession>A0A3P5ZTR3</accession>
<dbReference type="PANTHER" id="PTHR44259">
    <property type="entry name" value="OS07G0183000 PROTEIN-RELATED"/>
    <property type="match status" value="1"/>
</dbReference>
<sequence>MMTPKVEMIGSNKTIRNDPMLILDLVILVMERLSFVDFHRARCVSSVWYSASKSCRMRQANPWLILFPADVLHLPLESIDDSCKLFDPIDHKTYTVRDLGSDILRTSCLASYNSWFLMLDRKTRFYLLNMLTRERIHLPFLDSMESTDGSKLKFKRNFDSSFTVTTFRYNNVPLLSTCFGIDAAVLWVDERNKDYLVVWAFDRTLAYHKKGDDSWRVFRSSTNQSCVDMVFKESKLYVLVEDGSITTFDFSCGDSPMEFASFTTSPECCDFEHLAVTLSGQVLAISSEERHSYDMYKMDPKSSKWSIIKSLGDEALLLDQRITVPAKDGVLKNCLYCSYNDQFRRDDDYNLREDDNGICVVNIQNNNEVQFFNHLTASSPLPFKDARWFIPTFGGK</sequence>
<evidence type="ECO:0000313" key="3">
    <source>
        <dbReference type="EMBL" id="CAG7890767.1"/>
    </source>
</evidence>
<dbReference type="Pfam" id="PF00646">
    <property type="entry name" value="F-box"/>
    <property type="match status" value="1"/>
</dbReference>
<dbReference type="PANTHER" id="PTHR44259:SF15">
    <property type="entry name" value="F-BOX PROTEIN KIB2-RELATED"/>
    <property type="match status" value="1"/>
</dbReference>
<evidence type="ECO:0000259" key="2">
    <source>
        <dbReference type="Pfam" id="PF03478"/>
    </source>
</evidence>
<feature type="domain" description="KIB1-4 beta-propeller" evidence="2">
    <location>
        <begin position="85"/>
        <end position="360"/>
    </location>
</feature>
<dbReference type="InterPro" id="IPR005174">
    <property type="entry name" value="KIB1-4_b-propeller"/>
</dbReference>
<dbReference type="Gramene" id="A01p48430.2_BraZ1">
    <property type="protein sequence ID" value="A01p48430.2_BraZ1.CDS.1"/>
    <property type="gene ID" value="A01g48430.2_BraZ1"/>
</dbReference>
<dbReference type="Pfam" id="PF03478">
    <property type="entry name" value="Beta-prop_KIB1-4"/>
    <property type="match status" value="1"/>
</dbReference>
<proteinExistence type="predicted"/>
<organism evidence="4">
    <name type="scientific">Brassica campestris</name>
    <name type="common">Field mustard</name>
    <dbReference type="NCBI Taxonomy" id="3711"/>
    <lineage>
        <taxon>Eukaryota</taxon>
        <taxon>Viridiplantae</taxon>
        <taxon>Streptophyta</taxon>
        <taxon>Embryophyta</taxon>
        <taxon>Tracheophyta</taxon>
        <taxon>Spermatophyta</taxon>
        <taxon>Magnoliopsida</taxon>
        <taxon>eudicotyledons</taxon>
        <taxon>Gunneridae</taxon>
        <taxon>Pentapetalae</taxon>
        <taxon>rosids</taxon>
        <taxon>malvids</taxon>
        <taxon>Brassicales</taxon>
        <taxon>Brassicaceae</taxon>
        <taxon>Brassiceae</taxon>
        <taxon>Brassica</taxon>
    </lineage>
</organism>
<evidence type="ECO:0000313" key="4">
    <source>
        <dbReference type="EMBL" id="VDC78063.1"/>
    </source>
</evidence>
<dbReference type="AlphaFoldDB" id="A0A3P5ZTR3"/>
<name>A0A3P5ZTR3_BRACM</name>
<evidence type="ECO:0000259" key="1">
    <source>
        <dbReference type="Pfam" id="PF00646"/>
    </source>
</evidence>
<reference evidence="4" key="1">
    <citation type="submission" date="2018-11" db="EMBL/GenBank/DDBJ databases">
        <authorList>
            <consortium name="Genoscope - CEA"/>
            <person name="William W."/>
        </authorList>
    </citation>
    <scope>NUCLEOTIDE SEQUENCE</scope>
</reference>
<gene>
    <name evidence="4" type="ORF">BRAA01T04565Z</name>
    <name evidence="3" type="ORF">BRAPAZ1V2_A01P48430.2</name>
</gene>
<feature type="domain" description="F-box" evidence="1">
    <location>
        <begin position="23"/>
        <end position="56"/>
    </location>
</feature>
<dbReference type="EMBL" id="LS974617">
    <property type="protein sequence ID" value="CAG7890767.1"/>
    <property type="molecule type" value="Genomic_DNA"/>
</dbReference>
<dbReference type="InterPro" id="IPR036047">
    <property type="entry name" value="F-box-like_dom_sf"/>
</dbReference>
<dbReference type="InterPro" id="IPR001810">
    <property type="entry name" value="F-box_dom"/>
</dbReference>
<protein>
    <submittedName>
        <fullName evidence="3">Uncharacterized protein</fullName>
    </submittedName>
</protein>
<dbReference type="EMBL" id="LR031571">
    <property type="protein sequence ID" value="VDC78063.1"/>
    <property type="molecule type" value="Genomic_DNA"/>
</dbReference>
<dbReference type="SUPFAM" id="SSF75011">
    <property type="entry name" value="3-carboxy-cis,cis-mucoante lactonizing enzyme"/>
    <property type="match status" value="1"/>
</dbReference>